<dbReference type="VEuPathDB" id="PiroplasmaDB:TpMuguga_04g00570"/>
<name>Q4N207_THEPA</name>
<comment type="caution">
    <text evidence="2">The sequence shown here is derived from an EMBL/GenBank/DDBJ whole genome shotgun (WGS) entry which is preliminary data.</text>
</comment>
<dbReference type="RefSeq" id="XP_764205.1">
    <property type="nucleotide sequence ID" value="XM_759112.1"/>
</dbReference>
<dbReference type="Proteomes" id="UP000001949">
    <property type="component" value="Unassembled WGS sequence"/>
</dbReference>
<keyword evidence="3" id="KW-1185">Reference proteome</keyword>
<evidence type="ECO:0008006" key="4">
    <source>
        <dbReference type="Google" id="ProtNLM"/>
    </source>
</evidence>
<proteinExistence type="predicted"/>
<evidence type="ECO:0000313" key="3">
    <source>
        <dbReference type="Proteomes" id="UP000001949"/>
    </source>
</evidence>
<protein>
    <recommendedName>
        <fullName evidence="4">Transmembrane protein</fullName>
    </recommendedName>
</protein>
<evidence type="ECO:0000313" key="2">
    <source>
        <dbReference type="EMBL" id="EAN31922.1"/>
    </source>
</evidence>
<gene>
    <name evidence="2" type="ordered locus">TP04_0570</name>
</gene>
<keyword evidence="1" id="KW-0472">Membrane</keyword>
<reference evidence="2 3" key="1">
    <citation type="journal article" date="2005" name="Science">
        <title>Genome sequence of Theileria parva, a bovine pathogen that transforms lymphocytes.</title>
        <authorList>
            <person name="Gardner M.J."/>
            <person name="Bishop R."/>
            <person name="Shah T."/>
            <person name="de Villiers E.P."/>
            <person name="Carlton J.M."/>
            <person name="Hall N."/>
            <person name="Ren Q."/>
            <person name="Paulsen I.T."/>
            <person name="Pain A."/>
            <person name="Berriman M."/>
            <person name="Wilson R.J.M."/>
            <person name="Sato S."/>
            <person name="Ralph S.A."/>
            <person name="Mann D.J."/>
            <person name="Xiong Z."/>
            <person name="Shallom S.J."/>
            <person name="Weidman J."/>
            <person name="Jiang L."/>
            <person name="Lynn J."/>
            <person name="Weaver B."/>
            <person name="Shoaibi A."/>
            <person name="Domingo A.R."/>
            <person name="Wasawo D."/>
            <person name="Crabtree J."/>
            <person name="Wortman J.R."/>
            <person name="Haas B."/>
            <person name="Angiuoli S.V."/>
            <person name="Creasy T.H."/>
            <person name="Lu C."/>
            <person name="Suh B."/>
            <person name="Silva J.C."/>
            <person name="Utterback T.R."/>
            <person name="Feldblyum T.V."/>
            <person name="Pertea M."/>
            <person name="Allen J."/>
            <person name="Nierman W.C."/>
            <person name="Taracha E.L.N."/>
            <person name="Salzberg S.L."/>
            <person name="White O.R."/>
            <person name="Fitzhugh H.A."/>
            <person name="Morzaria S."/>
            <person name="Venter J.C."/>
            <person name="Fraser C.M."/>
            <person name="Nene V."/>
        </authorList>
    </citation>
    <scope>NUCLEOTIDE SEQUENCE [LARGE SCALE GENOMIC DNA]</scope>
    <source>
        <strain evidence="2 3">Muguga</strain>
    </source>
</reference>
<dbReference type="eggNOG" id="ENOG502SC3H">
    <property type="taxonomic scope" value="Eukaryota"/>
</dbReference>
<dbReference type="EMBL" id="AAGK01000004">
    <property type="protein sequence ID" value="EAN31922.1"/>
    <property type="molecule type" value="Genomic_DNA"/>
</dbReference>
<feature type="transmembrane region" description="Helical" evidence="1">
    <location>
        <begin position="54"/>
        <end position="77"/>
    </location>
</feature>
<evidence type="ECO:0000256" key="1">
    <source>
        <dbReference type="SAM" id="Phobius"/>
    </source>
</evidence>
<dbReference type="InParanoid" id="Q4N207"/>
<dbReference type="GeneID" id="3500757"/>
<dbReference type="OMA" id="NGCTEDI"/>
<dbReference type="AlphaFoldDB" id="Q4N207"/>
<keyword evidence="1" id="KW-0812">Transmembrane</keyword>
<feature type="transmembrane region" description="Helical" evidence="1">
    <location>
        <begin position="26"/>
        <end position="48"/>
    </location>
</feature>
<accession>Q4N207</accession>
<sequence length="100" mass="11217">MAFSFKTLFNRIRRGNVPTTGSPAKVYTLGVLNFLLFGFGTAISGITNGCTEDIIIGIMQFIIPFLGWIWSVIWGFLMISDKFRESKYPGAHSTLIYDEV</sequence>
<organism evidence="2 3">
    <name type="scientific">Theileria parva</name>
    <name type="common">East coast fever infection agent</name>
    <dbReference type="NCBI Taxonomy" id="5875"/>
    <lineage>
        <taxon>Eukaryota</taxon>
        <taxon>Sar</taxon>
        <taxon>Alveolata</taxon>
        <taxon>Apicomplexa</taxon>
        <taxon>Aconoidasida</taxon>
        <taxon>Piroplasmida</taxon>
        <taxon>Theileriidae</taxon>
        <taxon>Theileria</taxon>
    </lineage>
</organism>
<dbReference type="KEGG" id="tpv:TP04_0570"/>
<keyword evidence="1" id="KW-1133">Transmembrane helix</keyword>